<feature type="signal peptide" evidence="2">
    <location>
        <begin position="1"/>
        <end position="26"/>
    </location>
</feature>
<dbReference type="Gene3D" id="2.60.120.380">
    <property type="match status" value="1"/>
</dbReference>
<protein>
    <recommendedName>
        <fullName evidence="5">Peptidase C-terminal archaeal/bacterial domain-containing protein</fullName>
    </recommendedName>
</protein>
<accession>A0A0S2HZ30</accession>
<dbReference type="RefSeq" id="WP_057952707.1">
    <property type="nucleotide sequence ID" value="NZ_CP013118.1"/>
</dbReference>
<gene>
    <name evidence="3" type="ORF">L21SP5_01588</name>
</gene>
<keyword evidence="4" id="KW-1185">Reference proteome</keyword>
<proteinExistence type="predicted"/>
<dbReference type="AlphaFoldDB" id="A0A0S2HZ30"/>
<keyword evidence="2" id="KW-0732">Signal</keyword>
<name>A0A0S2HZ30_9BACT</name>
<dbReference type="Proteomes" id="UP000064893">
    <property type="component" value="Chromosome"/>
</dbReference>
<evidence type="ECO:0008006" key="5">
    <source>
        <dbReference type="Google" id="ProtNLM"/>
    </source>
</evidence>
<evidence type="ECO:0000256" key="1">
    <source>
        <dbReference type="SAM" id="MobiDB-lite"/>
    </source>
</evidence>
<organism evidence="3 4">
    <name type="scientific">Salinivirga cyanobacteriivorans</name>
    <dbReference type="NCBI Taxonomy" id="1307839"/>
    <lineage>
        <taxon>Bacteria</taxon>
        <taxon>Pseudomonadati</taxon>
        <taxon>Bacteroidota</taxon>
        <taxon>Bacteroidia</taxon>
        <taxon>Bacteroidales</taxon>
        <taxon>Salinivirgaceae</taxon>
        <taxon>Salinivirga</taxon>
    </lineage>
</organism>
<feature type="chain" id="PRO_5006599270" description="Peptidase C-terminal archaeal/bacterial domain-containing protein" evidence="2">
    <location>
        <begin position="27"/>
        <end position="314"/>
    </location>
</feature>
<dbReference type="SUPFAM" id="SSF89260">
    <property type="entry name" value="Collagen-binding domain"/>
    <property type="match status" value="1"/>
</dbReference>
<sequence length="314" mass="35954" precursor="true">MKTKFNLLLIPLLIMGAFFLTFTACEDDEEDDQGITGKWYVYNDVDINVDDQGEEAYDDYYYKEYDYDFYAADIYDITESTVTNYYNNSGTDYSMDEMDYELSDGKIIVSIMDGSQTYYDTAEYHFDGEMLVIVTSQSEGGEEYYRNEMYLKPYSGDLPPASWTTEIQADSYESDDEYTAATEITIGGQPQQHSTTSADDDWFHFDAVAGETYVLKVSGYMDNYLRLYSTDGTTLIDSDDDSSVENDGTTYWGNPYLVWTCQADGTYYFKVTGFGGSSIGYYYMEVNLDDGTAKKSTDDKEKKKPENHSFFFSK</sequence>
<dbReference type="OrthoDB" id="136757at2"/>
<feature type="region of interest" description="Disordered" evidence="1">
    <location>
        <begin position="293"/>
        <end position="314"/>
    </location>
</feature>
<dbReference type="PROSITE" id="PS51257">
    <property type="entry name" value="PROKAR_LIPOPROTEIN"/>
    <property type="match status" value="1"/>
</dbReference>
<feature type="compositionally biased region" description="Basic and acidic residues" evidence="1">
    <location>
        <begin position="293"/>
        <end position="307"/>
    </location>
</feature>
<evidence type="ECO:0000313" key="4">
    <source>
        <dbReference type="Proteomes" id="UP000064893"/>
    </source>
</evidence>
<dbReference type="EMBL" id="CP013118">
    <property type="protein sequence ID" value="ALO15234.1"/>
    <property type="molecule type" value="Genomic_DNA"/>
</dbReference>
<evidence type="ECO:0000313" key="3">
    <source>
        <dbReference type="EMBL" id="ALO15234.1"/>
    </source>
</evidence>
<dbReference type="KEGG" id="blq:L21SP5_01588"/>
<evidence type="ECO:0000256" key="2">
    <source>
        <dbReference type="SAM" id="SignalP"/>
    </source>
</evidence>
<reference evidence="3 4" key="1">
    <citation type="submission" date="2015-11" db="EMBL/GenBank/DDBJ databases">
        <title>Description and complete genome sequence of a novel strain predominating in hypersaline microbial mats and representing a new family of the Bacteriodetes phylum.</title>
        <authorList>
            <person name="Spring S."/>
            <person name="Bunk B."/>
            <person name="Sproer C."/>
            <person name="Klenk H.-P."/>
        </authorList>
    </citation>
    <scope>NUCLEOTIDE SEQUENCE [LARGE SCALE GENOMIC DNA]</scope>
    <source>
        <strain evidence="3 4">L21-Spi-D4</strain>
    </source>
</reference>